<keyword evidence="1" id="KW-0812">Transmembrane</keyword>
<dbReference type="PANTHER" id="PTHR23028">
    <property type="entry name" value="ACETYLTRANSFERASE"/>
    <property type="match status" value="1"/>
</dbReference>
<dbReference type="EMBL" id="CP014227">
    <property type="protein sequence ID" value="AMD84986.1"/>
    <property type="molecule type" value="Genomic_DNA"/>
</dbReference>
<keyword evidence="5" id="KW-1185">Reference proteome</keyword>
<dbReference type="Proteomes" id="UP000065822">
    <property type="component" value="Chromosome"/>
</dbReference>
<dbReference type="Pfam" id="PF01757">
    <property type="entry name" value="Acyl_transf_3"/>
    <property type="match status" value="1"/>
</dbReference>
<dbReference type="PANTHER" id="PTHR23028:SF53">
    <property type="entry name" value="ACYL_TRANSF_3 DOMAIN-CONTAINING PROTEIN"/>
    <property type="match status" value="1"/>
</dbReference>
<sequence length="225" mass="25646">MSSIRYRADIDGLRALAVLSVIVFHLNSKWLPGFLGVDIFFVISGFLITSIIYTEIKQGVFSYKNFYIRRIKRILPLFFVVVITGLLLGWYVFLPTDRYGLSNSAAAATAFLANLYFARQGGYFDIANDEKPFLHLWSLSVEEQFYFIFPTLLLGLCCFAFTRKRLKESFVVIVILLIIGSFYKTTWNGYYLFHTRAIELLVGAFLAIVTTDRQTVGARGSLGYV</sequence>
<dbReference type="GO" id="GO:0016020">
    <property type="term" value="C:membrane"/>
    <property type="evidence" value="ECO:0007669"/>
    <property type="project" value="TreeGrafter"/>
</dbReference>
<dbReference type="EMBL" id="LT906449">
    <property type="protein sequence ID" value="SNV05949.1"/>
    <property type="molecule type" value="Genomic_DNA"/>
</dbReference>
<keyword evidence="4" id="KW-0012">Acyltransferase</keyword>
<feature type="transmembrane region" description="Helical" evidence="1">
    <location>
        <begin position="74"/>
        <end position="93"/>
    </location>
</feature>
<gene>
    <name evidence="4" type="primary">oatA_2</name>
    <name evidence="3" type="ORF">AXF12_05310</name>
    <name evidence="4" type="ORF">SAMEA44541418_00663</name>
</gene>
<name>A0AAX2GZW8_9FLAO</name>
<dbReference type="InterPro" id="IPR002656">
    <property type="entry name" value="Acyl_transf_3_dom"/>
</dbReference>
<evidence type="ECO:0000313" key="5">
    <source>
        <dbReference type="Proteomes" id="UP000065822"/>
    </source>
</evidence>
<evidence type="ECO:0000259" key="2">
    <source>
        <dbReference type="Pfam" id="PF01757"/>
    </source>
</evidence>
<feature type="transmembrane region" description="Helical" evidence="1">
    <location>
        <begin position="169"/>
        <end position="185"/>
    </location>
</feature>
<evidence type="ECO:0000313" key="3">
    <source>
        <dbReference type="EMBL" id="AMD84986.1"/>
    </source>
</evidence>
<dbReference type="KEGG" id="chg:AXF12_05310"/>
<dbReference type="AlphaFoldDB" id="A0AAX2GZW8"/>
<dbReference type="GO" id="GO:0016747">
    <property type="term" value="F:acyltransferase activity, transferring groups other than amino-acyl groups"/>
    <property type="evidence" value="ECO:0007669"/>
    <property type="project" value="InterPro"/>
</dbReference>
<evidence type="ECO:0000313" key="4">
    <source>
        <dbReference type="EMBL" id="SNV05949.1"/>
    </source>
</evidence>
<accession>A0AAX2GZW8</accession>
<reference evidence="3 5" key="1">
    <citation type="submission" date="2016-02" db="EMBL/GenBank/DDBJ databases">
        <authorList>
            <person name="Holder M.E."/>
            <person name="Ajami N.J."/>
            <person name="Petrosino J.F."/>
        </authorList>
    </citation>
    <scope>NUCLEOTIDE SEQUENCE [LARGE SCALE GENOMIC DNA]</scope>
    <source>
        <strain evidence="3 5">CCUG 32990</strain>
    </source>
</reference>
<dbReference type="InterPro" id="IPR050879">
    <property type="entry name" value="Acyltransferase_3"/>
</dbReference>
<dbReference type="GO" id="GO:0009103">
    <property type="term" value="P:lipopolysaccharide biosynthetic process"/>
    <property type="evidence" value="ECO:0007669"/>
    <property type="project" value="TreeGrafter"/>
</dbReference>
<keyword evidence="1" id="KW-1133">Transmembrane helix</keyword>
<keyword evidence="4" id="KW-0808">Transferase</keyword>
<organism evidence="4 6">
    <name type="scientific">Capnocytophaga haemolytica</name>
    <dbReference type="NCBI Taxonomy" id="45243"/>
    <lineage>
        <taxon>Bacteria</taxon>
        <taxon>Pseudomonadati</taxon>
        <taxon>Bacteroidota</taxon>
        <taxon>Flavobacteriia</taxon>
        <taxon>Flavobacteriales</taxon>
        <taxon>Flavobacteriaceae</taxon>
        <taxon>Capnocytophaga</taxon>
    </lineage>
</organism>
<dbReference type="Proteomes" id="UP000215539">
    <property type="component" value="Chromosome 1"/>
</dbReference>
<feature type="transmembrane region" description="Helical" evidence="1">
    <location>
        <begin position="12"/>
        <end position="28"/>
    </location>
</feature>
<dbReference type="EC" id="2.3.1.-" evidence="4"/>
<keyword evidence="1" id="KW-0472">Membrane</keyword>
<feature type="transmembrane region" description="Helical" evidence="1">
    <location>
        <begin position="144"/>
        <end position="162"/>
    </location>
</feature>
<reference evidence="4 6" key="2">
    <citation type="submission" date="2017-06" db="EMBL/GenBank/DDBJ databases">
        <authorList>
            <consortium name="Pathogen Informatics"/>
        </authorList>
    </citation>
    <scope>NUCLEOTIDE SEQUENCE [LARGE SCALE GENOMIC DNA]</scope>
    <source>
        <strain evidence="4 6">NCTC12947</strain>
    </source>
</reference>
<proteinExistence type="predicted"/>
<feature type="domain" description="Acyltransferase 3" evidence="2">
    <location>
        <begin position="8"/>
        <end position="209"/>
    </location>
</feature>
<evidence type="ECO:0000256" key="1">
    <source>
        <dbReference type="SAM" id="Phobius"/>
    </source>
</evidence>
<protein>
    <submittedName>
        <fullName evidence="4">O-acetyltransferase OatA</fullName>
        <ecNumber evidence="4">2.3.1.-</ecNumber>
    </submittedName>
</protein>
<feature type="transmembrane region" description="Helical" evidence="1">
    <location>
        <begin position="34"/>
        <end position="53"/>
    </location>
</feature>
<evidence type="ECO:0000313" key="6">
    <source>
        <dbReference type="Proteomes" id="UP000215539"/>
    </source>
</evidence>